<proteinExistence type="predicted"/>
<dbReference type="EC" id="3.5.4.3" evidence="6"/>
<protein>
    <submittedName>
        <fullName evidence="6">Guanine deaminase</fullName>
        <ecNumber evidence="6">3.5.4.3</ecNumber>
    </submittedName>
</protein>
<evidence type="ECO:0000256" key="1">
    <source>
        <dbReference type="ARBA" id="ARBA00001947"/>
    </source>
</evidence>
<dbReference type="GO" id="GO:0008270">
    <property type="term" value="F:zinc ion binding"/>
    <property type="evidence" value="ECO:0007669"/>
    <property type="project" value="TreeGrafter"/>
</dbReference>
<dbReference type="PANTHER" id="PTHR11271">
    <property type="entry name" value="GUANINE DEAMINASE"/>
    <property type="match status" value="1"/>
</dbReference>
<dbReference type="Gene3D" id="3.20.20.140">
    <property type="entry name" value="Metal-dependent hydrolases"/>
    <property type="match status" value="1"/>
</dbReference>
<dbReference type="GO" id="GO:0005829">
    <property type="term" value="C:cytosol"/>
    <property type="evidence" value="ECO:0007669"/>
    <property type="project" value="TreeGrafter"/>
</dbReference>
<dbReference type="InterPro" id="IPR051607">
    <property type="entry name" value="Metallo-dep_hydrolases"/>
</dbReference>
<keyword evidence="2" id="KW-0479">Metal-binding</keyword>
<organism evidence="6 7">
    <name type="scientific">Rubripirellula obstinata</name>
    <dbReference type="NCBI Taxonomy" id="406547"/>
    <lineage>
        <taxon>Bacteria</taxon>
        <taxon>Pseudomonadati</taxon>
        <taxon>Planctomycetota</taxon>
        <taxon>Planctomycetia</taxon>
        <taxon>Pirellulales</taxon>
        <taxon>Pirellulaceae</taxon>
        <taxon>Rubripirellula</taxon>
    </lineage>
</organism>
<comment type="caution">
    <text evidence="6">The sequence shown here is derived from an EMBL/GenBank/DDBJ whole genome shotgun (WGS) entry which is preliminary data.</text>
</comment>
<keyword evidence="7" id="KW-1185">Reference proteome</keyword>
<reference evidence="6 7" key="1">
    <citation type="submission" date="2019-08" db="EMBL/GenBank/DDBJ databases">
        <title>Deep-cultivation of Planctomycetes and their phenomic and genomic characterization uncovers novel biology.</title>
        <authorList>
            <person name="Wiegand S."/>
            <person name="Jogler M."/>
            <person name="Boedeker C."/>
            <person name="Pinto D."/>
            <person name="Vollmers J."/>
            <person name="Rivas-Marin E."/>
            <person name="Kohn T."/>
            <person name="Peeters S.H."/>
            <person name="Heuer A."/>
            <person name="Rast P."/>
            <person name="Oberbeckmann S."/>
            <person name="Bunk B."/>
            <person name="Jeske O."/>
            <person name="Meyerdierks A."/>
            <person name="Storesund J.E."/>
            <person name="Kallscheuer N."/>
            <person name="Luecker S."/>
            <person name="Lage O.M."/>
            <person name="Pohl T."/>
            <person name="Merkel B.J."/>
            <person name="Hornburger P."/>
            <person name="Mueller R.-W."/>
            <person name="Bruemmer F."/>
            <person name="Labrenz M."/>
            <person name="Spormann A.M."/>
            <person name="Op Den Camp H."/>
            <person name="Overmann J."/>
            <person name="Amann R."/>
            <person name="Jetten M.S.M."/>
            <person name="Mascher T."/>
            <person name="Medema M.H."/>
            <person name="Devos D.P."/>
            <person name="Kaster A.-K."/>
            <person name="Ovreas L."/>
            <person name="Rohde M."/>
            <person name="Galperin M.Y."/>
            <person name="Jogler C."/>
        </authorList>
    </citation>
    <scope>NUCLEOTIDE SEQUENCE [LARGE SCALE GENOMIC DNA]</scope>
    <source>
        <strain evidence="6 7">LF1</strain>
    </source>
</reference>
<dbReference type="AlphaFoldDB" id="A0A5B1CEN4"/>
<dbReference type="SUPFAM" id="SSF51556">
    <property type="entry name" value="Metallo-dependent hydrolases"/>
    <property type="match status" value="1"/>
</dbReference>
<accession>A0A5B1CEN4</accession>
<dbReference type="Proteomes" id="UP000322699">
    <property type="component" value="Unassembled WGS sequence"/>
</dbReference>
<comment type="cofactor">
    <cofactor evidence="1">
        <name>Zn(2+)</name>
        <dbReference type="ChEBI" id="CHEBI:29105"/>
    </cofactor>
</comment>
<evidence type="ECO:0000313" key="7">
    <source>
        <dbReference type="Proteomes" id="UP000322699"/>
    </source>
</evidence>
<evidence type="ECO:0000256" key="3">
    <source>
        <dbReference type="ARBA" id="ARBA00022801"/>
    </source>
</evidence>
<dbReference type="Gene3D" id="2.30.40.10">
    <property type="entry name" value="Urease, subunit C, domain 1"/>
    <property type="match status" value="1"/>
</dbReference>
<evidence type="ECO:0000256" key="4">
    <source>
        <dbReference type="ARBA" id="ARBA00022833"/>
    </source>
</evidence>
<dbReference type="RefSeq" id="WP_068265303.1">
    <property type="nucleotide sequence ID" value="NZ_LWSK01000083.1"/>
</dbReference>
<dbReference type="InterPro" id="IPR006680">
    <property type="entry name" value="Amidohydro-rel"/>
</dbReference>
<keyword evidence="4" id="KW-0862">Zinc</keyword>
<dbReference type="GO" id="GO:0046098">
    <property type="term" value="P:guanine metabolic process"/>
    <property type="evidence" value="ECO:0007669"/>
    <property type="project" value="TreeGrafter"/>
</dbReference>
<dbReference type="GO" id="GO:0008892">
    <property type="term" value="F:guanine deaminase activity"/>
    <property type="evidence" value="ECO:0007669"/>
    <property type="project" value="UniProtKB-EC"/>
</dbReference>
<dbReference type="PANTHER" id="PTHR11271:SF6">
    <property type="entry name" value="GUANINE DEAMINASE"/>
    <property type="match status" value="1"/>
</dbReference>
<gene>
    <name evidence="6" type="primary">guaD</name>
    <name evidence="6" type="ORF">LF1_12030</name>
</gene>
<evidence type="ECO:0000313" key="6">
    <source>
        <dbReference type="EMBL" id="KAA1258681.1"/>
    </source>
</evidence>
<dbReference type="OrthoDB" id="9807210at2"/>
<dbReference type="InterPro" id="IPR032466">
    <property type="entry name" value="Metal_Hydrolase"/>
</dbReference>
<evidence type="ECO:0000256" key="2">
    <source>
        <dbReference type="ARBA" id="ARBA00022723"/>
    </source>
</evidence>
<dbReference type="SUPFAM" id="SSF51338">
    <property type="entry name" value="Composite domain of metallo-dependent hydrolases"/>
    <property type="match status" value="1"/>
</dbReference>
<keyword evidence="3 6" id="KW-0378">Hydrolase</keyword>
<dbReference type="InterPro" id="IPR011059">
    <property type="entry name" value="Metal-dep_hydrolase_composite"/>
</dbReference>
<sequence>MIVAGNLLVPSGLHECSLRPGTIRVVDGLIQQIQWDEISEHADFGGEGFLITPGFIDAHVHLPQFDLIGAHGMPLLRWLMEATFPAEAKWADVDYAKEMTGRVAKQLIGHGTTGIAAYATVHHQSAIAAIEILRSFGMHGLVGQVLMDREAPSEICRPATQLIDEAAVLQERFPTGNDSGARPLSAAVTPRFAIACTEELLIGAGRIAEQYQCFVQSHLAETQAECDLVGQLFDGRSYVSVYQDAGLLNERSIYGHGIHLSASDLTEMSESRAVIAHCPTANSFLRSGIMNRHERCEAGVRVAIGSDIGAGYHRSMVRVAAALIEAAAMIGDEFPTAAQAWHCITAGNANVLGLSEVGSIQVGHSADLVVARPNIAWLAGGADPLSMAMWAWDDRWIEEVVIRGRPSLTLS</sequence>
<feature type="domain" description="Amidohydrolase-related" evidence="5">
    <location>
        <begin position="51"/>
        <end position="405"/>
    </location>
</feature>
<evidence type="ECO:0000259" key="5">
    <source>
        <dbReference type="Pfam" id="PF01979"/>
    </source>
</evidence>
<dbReference type="EMBL" id="VRLW01000001">
    <property type="protein sequence ID" value="KAA1258681.1"/>
    <property type="molecule type" value="Genomic_DNA"/>
</dbReference>
<name>A0A5B1CEN4_9BACT</name>
<dbReference type="Pfam" id="PF01979">
    <property type="entry name" value="Amidohydro_1"/>
    <property type="match status" value="1"/>
</dbReference>